<dbReference type="InterPro" id="IPR001789">
    <property type="entry name" value="Sig_transdc_resp-reg_receiver"/>
</dbReference>
<feature type="domain" description="Response regulatory" evidence="3">
    <location>
        <begin position="3"/>
        <end position="119"/>
    </location>
</feature>
<name>A0A0G0NHP3_9BACT</name>
<dbReference type="Proteomes" id="UP000034081">
    <property type="component" value="Unassembled WGS sequence"/>
</dbReference>
<comment type="caution">
    <text evidence="4">The sequence shown here is derived from an EMBL/GenBank/DDBJ whole genome shotgun (WGS) entry which is preliminary data.</text>
</comment>
<evidence type="ECO:0000313" key="5">
    <source>
        <dbReference type="Proteomes" id="UP000034081"/>
    </source>
</evidence>
<dbReference type="EMBL" id="LBVL01000006">
    <property type="protein sequence ID" value="KKQ85429.1"/>
    <property type="molecule type" value="Genomic_DNA"/>
</dbReference>
<dbReference type="Gene3D" id="3.40.50.2300">
    <property type="match status" value="1"/>
</dbReference>
<dbReference type="SMART" id="SM00448">
    <property type="entry name" value="REC"/>
    <property type="match status" value="1"/>
</dbReference>
<evidence type="ECO:0000259" key="3">
    <source>
        <dbReference type="PROSITE" id="PS50110"/>
    </source>
</evidence>
<dbReference type="PANTHER" id="PTHR44591:SF3">
    <property type="entry name" value="RESPONSE REGULATORY DOMAIN-CONTAINING PROTEIN"/>
    <property type="match status" value="1"/>
</dbReference>
<dbReference type="InterPro" id="IPR011006">
    <property type="entry name" value="CheY-like_superfamily"/>
</dbReference>
<evidence type="ECO:0000256" key="1">
    <source>
        <dbReference type="ARBA" id="ARBA00022553"/>
    </source>
</evidence>
<dbReference type="SUPFAM" id="SSF52172">
    <property type="entry name" value="CheY-like"/>
    <property type="match status" value="1"/>
</dbReference>
<dbReference type="GO" id="GO:0000160">
    <property type="term" value="P:phosphorelay signal transduction system"/>
    <property type="evidence" value="ECO:0007669"/>
    <property type="project" value="InterPro"/>
</dbReference>
<accession>A0A0G0NHP3</accession>
<dbReference type="PROSITE" id="PS50110">
    <property type="entry name" value="RESPONSE_REGULATORY"/>
    <property type="match status" value="1"/>
</dbReference>
<proteinExistence type="predicted"/>
<dbReference type="InterPro" id="IPR050595">
    <property type="entry name" value="Bact_response_regulator"/>
</dbReference>
<reference evidence="4 5" key="1">
    <citation type="journal article" date="2015" name="Nature">
        <title>rRNA introns, odd ribosomes, and small enigmatic genomes across a large radiation of phyla.</title>
        <authorList>
            <person name="Brown C.T."/>
            <person name="Hug L.A."/>
            <person name="Thomas B.C."/>
            <person name="Sharon I."/>
            <person name="Castelle C.J."/>
            <person name="Singh A."/>
            <person name="Wilkins M.J."/>
            <person name="Williams K.H."/>
            <person name="Banfield J.F."/>
        </authorList>
    </citation>
    <scope>NUCLEOTIDE SEQUENCE [LARGE SCALE GENOMIC DNA]</scope>
</reference>
<evidence type="ECO:0000313" key="4">
    <source>
        <dbReference type="EMBL" id="KKQ85429.1"/>
    </source>
</evidence>
<dbReference type="AlphaFoldDB" id="A0A0G0NHP3"/>
<feature type="modified residue" description="4-aspartylphosphate" evidence="2">
    <location>
        <position position="52"/>
    </location>
</feature>
<dbReference type="CDD" id="cd00156">
    <property type="entry name" value="REC"/>
    <property type="match status" value="1"/>
</dbReference>
<sequence>MAKILLVDDDPLILRMYKTAFDYRGFDVETAEDGKQGLDKILKNKYDLIIFDVMMPNMDGVDLLTKIKEIPGSKNIPSIALTNLKAAQSEEETIKEGVDRYIIKSEFKPREIVDIAEKLLSDRVKTSV</sequence>
<dbReference type="Pfam" id="PF00072">
    <property type="entry name" value="Response_reg"/>
    <property type="match status" value="1"/>
</dbReference>
<dbReference type="PANTHER" id="PTHR44591">
    <property type="entry name" value="STRESS RESPONSE REGULATOR PROTEIN 1"/>
    <property type="match status" value="1"/>
</dbReference>
<dbReference type="STRING" id="1618570.UT08_C0006G0012"/>
<protein>
    <submittedName>
        <fullName evidence="4">Two component LuxR family transcriptional regulator</fullName>
    </submittedName>
</protein>
<keyword evidence="1 2" id="KW-0597">Phosphoprotein</keyword>
<organism evidence="4 5">
    <name type="scientific">Candidatus Woesebacteria bacterium GW2011_GWB1_38_8</name>
    <dbReference type="NCBI Taxonomy" id="1618570"/>
    <lineage>
        <taxon>Bacteria</taxon>
        <taxon>Candidatus Woeseibacteriota</taxon>
    </lineage>
</organism>
<gene>
    <name evidence="4" type="ORF">UT08_C0006G0012</name>
</gene>
<evidence type="ECO:0000256" key="2">
    <source>
        <dbReference type="PROSITE-ProRule" id="PRU00169"/>
    </source>
</evidence>